<evidence type="ECO:0000313" key="2">
    <source>
        <dbReference type="EMBL" id="OLP04931.1"/>
    </source>
</evidence>
<keyword evidence="2" id="KW-0378">Hydrolase</keyword>
<accession>A0A1Q8YA52</accession>
<dbReference type="PRINTS" id="PR00111">
    <property type="entry name" value="ABHYDROLASE"/>
</dbReference>
<keyword evidence="3" id="KW-1185">Reference proteome</keyword>
<dbReference type="SUPFAM" id="SSF53474">
    <property type="entry name" value="alpha/beta-Hydrolases"/>
    <property type="match status" value="1"/>
</dbReference>
<dbReference type="EMBL" id="MSYM01000018">
    <property type="protein sequence ID" value="OLP04931.1"/>
    <property type="molecule type" value="Genomic_DNA"/>
</dbReference>
<evidence type="ECO:0000313" key="3">
    <source>
        <dbReference type="Proteomes" id="UP000185911"/>
    </source>
</evidence>
<dbReference type="RefSeq" id="WP_075587849.1">
    <property type="nucleotide sequence ID" value="NZ_MSYM01000018.1"/>
</dbReference>
<dbReference type="InterPro" id="IPR050266">
    <property type="entry name" value="AB_hydrolase_sf"/>
</dbReference>
<reference evidence="2 3" key="1">
    <citation type="submission" date="2017-01" db="EMBL/GenBank/DDBJ databases">
        <title>Genome sequence of Rhodoferax antarcticus ANT.BR, a psychrophilic purple nonsulfur bacterium from an Antarctic microbial mat.</title>
        <authorList>
            <person name="Baker J."/>
            <person name="Riester C."/>
            <person name="Skinner B."/>
            <person name="Newell A."/>
            <person name="Swingley W."/>
            <person name="Madigan M."/>
            <person name="Jung D."/>
            <person name="Asao M."/>
            <person name="Chen M."/>
            <person name="Loughlin P."/>
            <person name="Pan H."/>
            <person name="Lin S."/>
            <person name="Li N."/>
            <person name="Shaw J."/>
            <person name="Prado M."/>
            <person name="Sherman C."/>
            <person name="Li X."/>
            <person name="Tang J."/>
            <person name="Blankenship R."/>
            <person name="Zhao T."/>
            <person name="Touchman J."/>
            <person name="Sattley M."/>
        </authorList>
    </citation>
    <scope>NUCLEOTIDE SEQUENCE [LARGE SCALE GENOMIC DNA]</scope>
    <source>
        <strain evidence="2 3">ANT.BR</strain>
    </source>
</reference>
<dbReference type="Pfam" id="PF00561">
    <property type="entry name" value="Abhydrolase_1"/>
    <property type="match status" value="1"/>
</dbReference>
<proteinExistence type="predicted"/>
<dbReference type="PANTHER" id="PTHR43798">
    <property type="entry name" value="MONOACYLGLYCEROL LIPASE"/>
    <property type="match status" value="1"/>
</dbReference>
<dbReference type="AlphaFoldDB" id="A0A1Q8YA52"/>
<dbReference type="GO" id="GO:0016020">
    <property type="term" value="C:membrane"/>
    <property type="evidence" value="ECO:0007669"/>
    <property type="project" value="TreeGrafter"/>
</dbReference>
<gene>
    <name evidence="2" type="ORF">BLL52_3750</name>
</gene>
<name>A0A1Q8YA52_9BURK</name>
<evidence type="ECO:0000259" key="1">
    <source>
        <dbReference type="Pfam" id="PF00561"/>
    </source>
</evidence>
<dbReference type="InterPro" id="IPR000073">
    <property type="entry name" value="AB_hydrolase_1"/>
</dbReference>
<dbReference type="Proteomes" id="UP000185911">
    <property type="component" value="Unassembled WGS sequence"/>
</dbReference>
<sequence>MYRIQKVSRSVLIPIRGLQYYARVWGEPLLGQPPLVLLHGWMDVAASFQFVVDALQADHYVIAPDWRGFGLSASGGADSFWYPDYLADLDALLDHFSPDAPVNLVGHSMGGNIAMLYTGVRPERVLRLINLEGFGLPATQADEAPGRLTRWLGEVKQHNSGTLSLKTYPSLEAVARRLMKNNPYVSEDKAHWLANHWSAELSPGQWSILGEAAHKVINPQLYRVDEVLAIYRCIRAPVLMVEASDESMTQWWRGSFTLAEHRQRMQQVAKLEIVTLPDCGHMLHHDQPEALAGLIERFIAQVAGT</sequence>
<dbReference type="Gene3D" id="3.40.50.1820">
    <property type="entry name" value="alpha/beta hydrolase"/>
    <property type="match status" value="1"/>
</dbReference>
<dbReference type="STRING" id="81479.RA876_12600"/>
<protein>
    <submittedName>
        <fullName evidence="2">Alpha/beta hydrolase fold family protein</fullName>
    </submittedName>
</protein>
<organism evidence="2 3">
    <name type="scientific">Rhodoferax antarcticus ANT.BR</name>
    <dbReference type="NCBI Taxonomy" id="1111071"/>
    <lineage>
        <taxon>Bacteria</taxon>
        <taxon>Pseudomonadati</taxon>
        <taxon>Pseudomonadota</taxon>
        <taxon>Betaproteobacteria</taxon>
        <taxon>Burkholderiales</taxon>
        <taxon>Comamonadaceae</taxon>
        <taxon>Rhodoferax</taxon>
    </lineage>
</organism>
<dbReference type="GO" id="GO:0016787">
    <property type="term" value="F:hydrolase activity"/>
    <property type="evidence" value="ECO:0007669"/>
    <property type="project" value="UniProtKB-KW"/>
</dbReference>
<dbReference type="InterPro" id="IPR029058">
    <property type="entry name" value="AB_hydrolase_fold"/>
</dbReference>
<comment type="caution">
    <text evidence="2">The sequence shown here is derived from an EMBL/GenBank/DDBJ whole genome shotgun (WGS) entry which is preliminary data.</text>
</comment>
<feature type="domain" description="AB hydrolase-1" evidence="1">
    <location>
        <begin position="33"/>
        <end position="287"/>
    </location>
</feature>
<dbReference type="PANTHER" id="PTHR43798:SF33">
    <property type="entry name" value="HYDROLASE, PUTATIVE (AFU_ORTHOLOGUE AFUA_2G14860)-RELATED"/>
    <property type="match status" value="1"/>
</dbReference>